<keyword evidence="5" id="KW-0804">Transcription</keyword>
<reference evidence="8" key="1">
    <citation type="journal article" date="2019" name="Int. J. Syst. Evol. Microbiol.">
        <title>The Global Catalogue of Microorganisms (GCM) 10K type strain sequencing project: providing services to taxonomists for standard genome sequencing and annotation.</title>
        <authorList>
            <consortium name="The Broad Institute Genomics Platform"/>
            <consortium name="The Broad Institute Genome Sequencing Center for Infectious Disease"/>
            <person name="Wu L."/>
            <person name="Ma J."/>
        </authorList>
    </citation>
    <scope>NUCLEOTIDE SEQUENCE [LARGE SCALE GENOMIC DNA]</scope>
    <source>
        <strain evidence="8">JCM 17494</strain>
    </source>
</reference>
<name>A0ABP7BGF7_9PSEU</name>
<dbReference type="Pfam" id="PF08681">
    <property type="entry name" value="TacA1"/>
    <property type="match status" value="1"/>
</dbReference>
<dbReference type="SUPFAM" id="SSF47598">
    <property type="entry name" value="Ribbon-helix-helix"/>
    <property type="match status" value="1"/>
</dbReference>
<gene>
    <name evidence="7" type="ORF">GCM10022267_49970</name>
</gene>
<evidence type="ECO:0000256" key="5">
    <source>
        <dbReference type="ARBA" id="ARBA00023163"/>
    </source>
</evidence>
<dbReference type="EMBL" id="BAABBE010000014">
    <property type="protein sequence ID" value="GAA3657843.1"/>
    <property type="molecule type" value="Genomic_DNA"/>
</dbReference>
<comment type="similarity">
    <text evidence="6">Belongs to the TacA antitoxin family.</text>
</comment>
<comment type="caution">
    <text evidence="7">The sequence shown here is derived from an EMBL/GenBank/DDBJ whole genome shotgun (WGS) entry which is preliminary data.</text>
</comment>
<dbReference type="RefSeq" id="WP_346132283.1">
    <property type="nucleotide sequence ID" value="NZ_BAABBE010000014.1"/>
</dbReference>
<dbReference type="PANTHER" id="PTHR35401:SF1">
    <property type="entry name" value="CYTOPLASMIC PROTEIN"/>
    <property type="match status" value="1"/>
</dbReference>
<keyword evidence="2" id="KW-1277">Toxin-antitoxin system</keyword>
<evidence type="ECO:0000256" key="6">
    <source>
        <dbReference type="ARBA" id="ARBA00049988"/>
    </source>
</evidence>
<dbReference type="InterPro" id="IPR014795">
    <property type="entry name" value="TacA_1-like"/>
</dbReference>
<keyword evidence="8" id="KW-1185">Reference proteome</keyword>
<evidence type="ECO:0000256" key="2">
    <source>
        <dbReference type="ARBA" id="ARBA00022649"/>
    </source>
</evidence>
<keyword evidence="4" id="KW-0238">DNA-binding</keyword>
<dbReference type="Proteomes" id="UP001500711">
    <property type="component" value="Unassembled WGS sequence"/>
</dbReference>
<proteinExistence type="inferred from homology"/>
<evidence type="ECO:0000256" key="1">
    <source>
        <dbReference type="ARBA" id="ARBA00022491"/>
    </source>
</evidence>
<evidence type="ECO:0000256" key="3">
    <source>
        <dbReference type="ARBA" id="ARBA00023015"/>
    </source>
</evidence>
<keyword evidence="1" id="KW-0678">Repressor</keyword>
<organism evidence="7 8">
    <name type="scientific">Lentzea roselyniae</name>
    <dbReference type="NCBI Taxonomy" id="531940"/>
    <lineage>
        <taxon>Bacteria</taxon>
        <taxon>Bacillati</taxon>
        <taxon>Actinomycetota</taxon>
        <taxon>Actinomycetes</taxon>
        <taxon>Pseudonocardiales</taxon>
        <taxon>Pseudonocardiaceae</taxon>
        <taxon>Lentzea</taxon>
    </lineage>
</organism>
<evidence type="ECO:0000313" key="8">
    <source>
        <dbReference type="Proteomes" id="UP001500711"/>
    </source>
</evidence>
<accession>A0ABP7BGF7</accession>
<protein>
    <recommendedName>
        <fullName evidence="9">DUF1778 domain-containing protein</fullName>
    </recommendedName>
</protein>
<evidence type="ECO:0000313" key="7">
    <source>
        <dbReference type="EMBL" id="GAA3657843.1"/>
    </source>
</evidence>
<evidence type="ECO:0000256" key="4">
    <source>
        <dbReference type="ARBA" id="ARBA00023125"/>
    </source>
</evidence>
<evidence type="ECO:0008006" key="9">
    <source>
        <dbReference type="Google" id="ProtNLM"/>
    </source>
</evidence>
<dbReference type="PANTHER" id="PTHR35401">
    <property type="entry name" value="COPG FAMILY HELIX-TURN-HELIX PROTEIN-RELATED-RELATED"/>
    <property type="match status" value="1"/>
</dbReference>
<dbReference type="InterPro" id="IPR010985">
    <property type="entry name" value="Ribbon_hlx_hlx"/>
</dbReference>
<sequence length="89" mass="9776">MSIKEARLEVRLDPAVKARVERAAELNRQTTSSFVVEAAANAADKVLTRADVTIMPAEQFDELMAALDVADRAPNLAKLNSGYRGYVRK</sequence>
<keyword evidence="3" id="KW-0805">Transcription regulation</keyword>
<dbReference type="Gene3D" id="1.20.5.780">
    <property type="entry name" value="Single helix bin"/>
    <property type="match status" value="1"/>
</dbReference>